<feature type="domain" description="ABC transporter" evidence="5">
    <location>
        <begin position="286"/>
        <end position="531"/>
    </location>
</feature>
<evidence type="ECO:0000313" key="7">
    <source>
        <dbReference type="Proteomes" id="UP001172743"/>
    </source>
</evidence>
<evidence type="ECO:0000256" key="1">
    <source>
        <dbReference type="ARBA" id="ARBA00005417"/>
    </source>
</evidence>
<reference evidence="6" key="1">
    <citation type="submission" date="2023-07" db="EMBL/GenBank/DDBJ databases">
        <title>Ureibacillus sp. isolated from freshwater well.</title>
        <authorList>
            <person name="Kirdat K."/>
            <person name="Bhatt A."/>
            <person name="Teware R."/>
            <person name="Bhavsar Y."/>
            <person name="Yadav A."/>
        </authorList>
    </citation>
    <scope>NUCLEOTIDE SEQUENCE</scope>
    <source>
        <strain evidence="6">BA0131</strain>
    </source>
</reference>
<gene>
    <name evidence="6" type="ORF">QYB95_14180</name>
</gene>
<sequence>MNNTLLEVKDLQVSFIGEEKEFEAVKGISFHVEKGETLGIVGESGSGKSVTARSIMRLLPSPPSFLKAGEIHFQGKNLVEQSEKEMESVRGQHISMIFQDPMTSLNPTIRIGEQIAESLKKHQKVSKDEAYKKTIELLELVGIKQSEKRYSQYPHEFSGGMRQRAMIAMALACNPSLLIADEPTTALDVTIQAQILTLMKSMQEKLGTSIILITHDLGVVAGMCDRVIVMKEGEIVEEGTTEEIFNNPKHDYTKRLLSALPKLHEKKEPKKEPLLSANLDLSKPLLEIKSLKKHFDLGHGDTLKAVDDLSFEIYPGETLGLVGESGSGKSTTGRTILQLHEPTDGDVLYKGIPITRLSKKQLKTMRRHMQIIFQDPYSSLNPRKKVLDIIGEALDLHGLSKNKEERRARVEELLELVGLNKVHASRYPHEFSGGQRQRIGIARALAVDPEFIVCDEPLSALDVSIQKQIVDLLKDLQHRLGLTYLFIAHDLSMVKHISDRVAVMYGGKIVELAESEELYSNPQHPYTKALLQSIPIPDPAIEKKKVRVLDKESNVTKYNVQNTTLKEVLPKHWVAVSDN</sequence>
<organism evidence="6 7">
    <name type="scientific">Ureibacillus aquaedulcis</name>
    <dbReference type="NCBI Taxonomy" id="3058421"/>
    <lineage>
        <taxon>Bacteria</taxon>
        <taxon>Bacillati</taxon>
        <taxon>Bacillota</taxon>
        <taxon>Bacilli</taxon>
        <taxon>Bacillales</taxon>
        <taxon>Caryophanaceae</taxon>
        <taxon>Ureibacillus</taxon>
    </lineage>
</organism>
<dbReference type="InterPro" id="IPR017871">
    <property type="entry name" value="ABC_transporter-like_CS"/>
</dbReference>
<dbReference type="Pfam" id="PF08352">
    <property type="entry name" value="oligo_HPY"/>
    <property type="match status" value="2"/>
</dbReference>
<dbReference type="InterPro" id="IPR050319">
    <property type="entry name" value="ABC_transp_ATP-bind"/>
</dbReference>
<evidence type="ECO:0000256" key="3">
    <source>
        <dbReference type="ARBA" id="ARBA00022741"/>
    </source>
</evidence>
<dbReference type="RefSeq" id="WP_301138996.1">
    <property type="nucleotide sequence ID" value="NZ_JAUHTQ010000011.1"/>
</dbReference>
<dbReference type="Gene3D" id="3.40.50.300">
    <property type="entry name" value="P-loop containing nucleotide triphosphate hydrolases"/>
    <property type="match status" value="2"/>
</dbReference>
<name>A0ABT8GTF3_9BACL</name>
<evidence type="ECO:0000259" key="5">
    <source>
        <dbReference type="PROSITE" id="PS50893"/>
    </source>
</evidence>
<dbReference type="SUPFAM" id="SSF52540">
    <property type="entry name" value="P-loop containing nucleoside triphosphate hydrolases"/>
    <property type="match status" value="2"/>
</dbReference>
<evidence type="ECO:0000256" key="2">
    <source>
        <dbReference type="ARBA" id="ARBA00022448"/>
    </source>
</evidence>
<keyword evidence="3" id="KW-0547">Nucleotide-binding</keyword>
<dbReference type="PROSITE" id="PS50893">
    <property type="entry name" value="ABC_TRANSPORTER_2"/>
    <property type="match status" value="2"/>
</dbReference>
<evidence type="ECO:0000256" key="4">
    <source>
        <dbReference type="ARBA" id="ARBA00022840"/>
    </source>
</evidence>
<dbReference type="NCBIfam" id="NF007739">
    <property type="entry name" value="PRK10419.1"/>
    <property type="match status" value="2"/>
</dbReference>
<evidence type="ECO:0000313" key="6">
    <source>
        <dbReference type="EMBL" id="MDN4494698.1"/>
    </source>
</evidence>
<dbReference type="InterPro" id="IPR027417">
    <property type="entry name" value="P-loop_NTPase"/>
</dbReference>
<keyword evidence="7" id="KW-1185">Reference proteome</keyword>
<comment type="caution">
    <text evidence="6">The sequence shown here is derived from an EMBL/GenBank/DDBJ whole genome shotgun (WGS) entry which is preliminary data.</text>
</comment>
<comment type="similarity">
    <text evidence="1">Belongs to the ABC transporter superfamily.</text>
</comment>
<dbReference type="GO" id="GO:0005524">
    <property type="term" value="F:ATP binding"/>
    <property type="evidence" value="ECO:0007669"/>
    <property type="project" value="UniProtKB-KW"/>
</dbReference>
<proteinExistence type="inferred from homology"/>
<dbReference type="EMBL" id="JAUHTQ010000011">
    <property type="protein sequence ID" value="MDN4494698.1"/>
    <property type="molecule type" value="Genomic_DNA"/>
</dbReference>
<keyword evidence="2" id="KW-0813">Transport</keyword>
<dbReference type="Pfam" id="PF00005">
    <property type="entry name" value="ABC_tran"/>
    <property type="match status" value="2"/>
</dbReference>
<dbReference type="InterPro" id="IPR003439">
    <property type="entry name" value="ABC_transporter-like_ATP-bd"/>
</dbReference>
<accession>A0ABT8GTF3</accession>
<keyword evidence="4 6" id="KW-0067">ATP-binding</keyword>
<dbReference type="PANTHER" id="PTHR43776:SF7">
    <property type="entry name" value="D,D-DIPEPTIDE TRANSPORT ATP-BINDING PROTEIN DDPF-RELATED"/>
    <property type="match status" value="1"/>
</dbReference>
<dbReference type="CDD" id="cd03257">
    <property type="entry name" value="ABC_NikE_OppD_transporters"/>
    <property type="match status" value="2"/>
</dbReference>
<dbReference type="SMART" id="SM00382">
    <property type="entry name" value="AAA"/>
    <property type="match status" value="2"/>
</dbReference>
<dbReference type="PANTHER" id="PTHR43776">
    <property type="entry name" value="TRANSPORT ATP-BINDING PROTEIN"/>
    <property type="match status" value="1"/>
</dbReference>
<protein>
    <submittedName>
        <fullName evidence="6">ABC transporter ATP-binding protein</fullName>
    </submittedName>
</protein>
<dbReference type="NCBIfam" id="NF008453">
    <property type="entry name" value="PRK11308.1"/>
    <property type="match status" value="2"/>
</dbReference>
<dbReference type="InterPro" id="IPR013563">
    <property type="entry name" value="Oligopep_ABC_C"/>
</dbReference>
<dbReference type="Proteomes" id="UP001172743">
    <property type="component" value="Unassembled WGS sequence"/>
</dbReference>
<dbReference type="InterPro" id="IPR003593">
    <property type="entry name" value="AAA+_ATPase"/>
</dbReference>
<feature type="domain" description="ABC transporter" evidence="5">
    <location>
        <begin position="6"/>
        <end position="257"/>
    </location>
</feature>
<dbReference type="PROSITE" id="PS00211">
    <property type="entry name" value="ABC_TRANSPORTER_1"/>
    <property type="match status" value="2"/>
</dbReference>